<sequence length="33" mass="3621">MASVMSGIFKIYFALTAYLGQTCYKNILLADCA</sequence>
<keyword evidence="2" id="KW-1185">Reference proteome</keyword>
<accession>Q3Z7N6</accession>
<dbReference type="InParanoid" id="Q3Z7N6"/>
<evidence type="ECO:0000313" key="2">
    <source>
        <dbReference type="Proteomes" id="UP000008289"/>
    </source>
</evidence>
<reference evidence="1 2" key="1">
    <citation type="journal article" date="2005" name="Science">
        <title>Genome sequence of the PCE-dechlorinating bacterium Dehalococcoides ethenogenes.</title>
        <authorList>
            <person name="Seshadri R."/>
            <person name="Adrian L."/>
            <person name="Fouts D.E."/>
            <person name="Eisen J.A."/>
            <person name="Phillippy A.M."/>
            <person name="Methe B.A."/>
            <person name="Ward N.L."/>
            <person name="Nelson W.C."/>
            <person name="Deboy R.T."/>
            <person name="Khouri H.M."/>
            <person name="Kolonay J.F."/>
            <person name="Dodson R.J."/>
            <person name="Daugherty S.C."/>
            <person name="Brinkac L.M."/>
            <person name="Sullivan S.A."/>
            <person name="Madupu R."/>
            <person name="Nelson K.E."/>
            <person name="Kang K.H."/>
            <person name="Impraim M."/>
            <person name="Tran K."/>
            <person name="Robinson J.M."/>
            <person name="Forberger H.A."/>
            <person name="Fraser C.M."/>
            <person name="Zinder S.H."/>
            <person name="Heidelberg J.F."/>
        </authorList>
    </citation>
    <scope>NUCLEOTIDE SEQUENCE [LARGE SCALE GENOMIC DNA]</scope>
    <source>
        <strain evidence="2">ATCC BAA-2266 / KCTC 15142 / 195</strain>
    </source>
</reference>
<dbReference type="HOGENOM" id="CLU_3381495_0_0_0"/>
<dbReference type="EMBL" id="CP000027">
    <property type="protein sequence ID" value="AAW39689.1"/>
    <property type="molecule type" value="Genomic_DNA"/>
</dbReference>
<gene>
    <name evidence="1" type="ordered locus">DET1048</name>
</gene>
<dbReference type="KEGG" id="det:DET1048"/>
<protein>
    <submittedName>
        <fullName evidence="1">Uncharacterized protein</fullName>
    </submittedName>
</protein>
<evidence type="ECO:0000313" key="1">
    <source>
        <dbReference type="EMBL" id="AAW39689.1"/>
    </source>
</evidence>
<dbReference type="Proteomes" id="UP000008289">
    <property type="component" value="Chromosome"/>
</dbReference>
<name>Q3Z7N6_DEHM1</name>
<organism evidence="1 2">
    <name type="scientific">Dehalococcoides mccartyi (strain ATCC BAA-2266 / KCTC 15142 / 195)</name>
    <name type="common">Dehalococcoides ethenogenes (strain 195)</name>
    <dbReference type="NCBI Taxonomy" id="243164"/>
    <lineage>
        <taxon>Bacteria</taxon>
        <taxon>Bacillati</taxon>
        <taxon>Chloroflexota</taxon>
        <taxon>Dehalococcoidia</taxon>
        <taxon>Dehalococcoidales</taxon>
        <taxon>Dehalococcoidaceae</taxon>
        <taxon>Dehalococcoides</taxon>
    </lineage>
</organism>
<proteinExistence type="predicted"/>
<dbReference type="AlphaFoldDB" id="Q3Z7N6"/>